<comment type="caution">
    <text evidence="3">The sequence shown here is derived from an EMBL/GenBank/DDBJ whole genome shotgun (WGS) entry which is preliminary data.</text>
</comment>
<dbReference type="PIRSF" id="PIRSF006402">
    <property type="entry name" value="UCP006402_thioredoxin"/>
    <property type="match status" value="1"/>
</dbReference>
<dbReference type="Gene3D" id="1.50.10.20">
    <property type="match status" value="1"/>
</dbReference>
<sequence length="693" mass="79209">MNHKPNRLIAEKSPYLLQHAYNPVQWYPWCEEAFEIAKRDNKPIFLSIGYSTCHWCHIMEKESFEDKEVASILNDHYIAVKVDREERPDVDHLYMSVCQAMTGQGGWPLTVIMTPDKKPFFAGTYYPKNRKYNRYGLMDLLPQLADKWREDRTRVEEIGEQIVEETKARMLSNLQGELNEQTLDKAFQHYTQTFDETYGGFGTAPKFPAAHNLSLLLRYYKRTGEKRALDMVEKTLDAMHRGGMYDHIGYGFARYSTDERWLVPHFEKMLYDNALLANAYLEAYQATGNRRYAEVAEQILTYVLRDMTDSEGGFYSAKDADSEGREGKFYVWKPEEIAEVLGAEDGELFCELFDITAEGNFEGDNIPNWITQMPDSFARRKNIDVSELESRVSEWRRKLFNHREKRIHPHKDDKILTSWNGLMIAALAKGAKALNRPAYRDAAQKAESFLGSKLRREDGRLLARYRDGEAAYPGYVDDYAFLIWGLLELYEATFDPDYLHKASGLAHDMLELFGDREKGGLFFYGHDAEQLLMRMKETYDGAMPSGNSVAAYSLQRLSKYVYDAVLSQQADEQLQTFAGAADRYPGGHSMLLTALDFAVAPQMEIVIAGDPAREDTKQMLEAVRQRFLPHAIIILIPDGVEGERVRAAIPLVADKRALGGRVTAYVCEGFSCQSPTGDLEELEALLDGVAEDW</sequence>
<dbReference type="InterPro" id="IPR008928">
    <property type="entry name" value="6-hairpin_glycosidase_sf"/>
</dbReference>
<dbReference type="Pfam" id="PF03190">
    <property type="entry name" value="Thioredox_DsbH"/>
    <property type="match status" value="1"/>
</dbReference>
<keyword evidence="4" id="KW-1185">Reference proteome</keyword>
<keyword evidence="1" id="KW-0175">Coiled coil</keyword>
<dbReference type="GO" id="GO:0005975">
    <property type="term" value="P:carbohydrate metabolic process"/>
    <property type="evidence" value="ECO:0007669"/>
    <property type="project" value="InterPro"/>
</dbReference>
<gene>
    <name evidence="3" type="ORF">IDH45_03945</name>
</gene>
<organism evidence="3 4">
    <name type="scientific">Paenibacillus oceani</name>
    <dbReference type="NCBI Taxonomy" id="2772510"/>
    <lineage>
        <taxon>Bacteria</taxon>
        <taxon>Bacillati</taxon>
        <taxon>Bacillota</taxon>
        <taxon>Bacilli</taxon>
        <taxon>Bacillales</taxon>
        <taxon>Paenibacillaceae</taxon>
        <taxon>Paenibacillus</taxon>
    </lineage>
</organism>
<dbReference type="Proteomes" id="UP000639396">
    <property type="component" value="Unassembled WGS sequence"/>
</dbReference>
<dbReference type="CDD" id="cd02955">
    <property type="entry name" value="SSP411"/>
    <property type="match status" value="1"/>
</dbReference>
<evidence type="ECO:0000313" key="4">
    <source>
        <dbReference type="Proteomes" id="UP000639396"/>
    </source>
</evidence>
<dbReference type="PANTHER" id="PTHR42899">
    <property type="entry name" value="SPERMATOGENESIS-ASSOCIATED PROTEIN 20"/>
    <property type="match status" value="1"/>
</dbReference>
<dbReference type="Gene3D" id="3.40.30.10">
    <property type="entry name" value="Glutaredoxin"/>
    <property type="match status" value="1"/>
</dbReference>
<evidence type="ECO:0000259" key="2">
    <source>
        <dbReference type="Pfam" id="PF03190"/>
    </source>
</evidence>
<dbReference type="EMBL" id="JACXJA010000005">
    <property type="protein sequence ID" value="MBD2861140.1"/>
    <property type="molecule type" value="Genomic_DNA"/>
</dbReference>
<evidence type="ECO:0000313" key="3">
    <source>
        <dbReference type="EMBL" id="MBD2861140.1"/>
    </source>
</evidence>
<dbReference type="InterPro" id="IPR012341">
    <property type="entry name" value="6hp_glycosidase-like_sf"/>
</dbReference>
<dbReference type="InterPro" id="IPR004879">
    <property type="entry name" value="Ssp411-like_TRX"/>
</dbReference>
<feature type="coiled-coil region" evidence="1">
    <location>
        <begin position="378"/>
        <end position="405"/>
    </location>
</feature>
<proteinExistence type="predicted"/>
<dbReference type="AlphaFoldDB" id="A0A927GY22"/>
<evidence type="ECO:0000256" key="1">
    <source>
        <dbReference type="SAM" id="Coils"/>
    </source>
</evidence>
<dbReference type="SUPFAM" id="SSF52833">
    <property type="entry name" value="Thioredoxin-like"/>
    <property type="match status" value="1"/>
</dbReference>
<dbReference type="InterPro" id="IPR036249">
    <property type="entry name" value="Thioredoxin-like_sf"/>
</dbReference>
<reference evidence="3" key="1">
    <citation type="submission" date="2020-09" db="EMBL/GenBank/DDBJ databases">
        <title>A novel bacterium of genus Paenibacillus, isolated from South China Sea.</title>
        <authorList>
            <person name="Huang H."/>
            <person name="Mo K."/>
            <person name="Hu Y."/>
        </authorList>
    </citation>
    <scope>NUCLEOTIDE SEQUENCE</scope>
    <source>
        <strain evidence="3">IB182363</strain>
    </source>
</reference>
<dbReference type="InterPro" id="IPR024705">
    <property type="entry name" value="Ssp411"/>
</dbReference>
<dbReference type="PANTHER" id="PTHR42899:SF1">
    <property type="entry name" value="SPERMATOGENESIS-ASSOCIATED PROTEIN 20"/>
    <property type="match status" value="1"/>
</dbReference>
<accession>A0A927GY22</accession>
<dbReference type="Gene3D" id="1.50.10.10">
    <property type="match status" value="1"/>
</dbReference>
<protein>
    <submittedName>
        <fullName evidence="3">Thioredoxin domain-containing protein</fullName>
    </submittedName>
</protein>
<feature type="domain" description="Spermatogenesis-associated protein 20-like TRX" evidence="2">
    <location>
        <begin position="5"/>
        <end position="165"/>
    </location>
</feature>
<name>A0A927GY22_9BACL</name>
<dbReference type="SUPFAM" id="SSF48208">
    <property type="entry name" value="Six-hairpin glycosidases"/>
    <property type="match status" value="1"/>
</dbReference>